<feature type="chain" id="PRO_5001729911" evidence="1">
    <location>
        <begin position="27"/>
        <end position="204"/>
    </location>
</feature>
<dbReference type="EMBL" id="CCKQ01016701">
    <property type="protein sequence ID" value="CDW88562.1"/>
    <property type="molecule type" value="Genomic_DNA"/>
</dbReference>
<gene>
    <name evidence="2" type="primary">Contig12940.g13803</name>
    <name evidence="2" type="ORF">STYLEM_17684</name>
</gene>
<dbReference type="InParanoid" id="A0A078B5I5"/>
<dbReference type="AlphaFoldDB" id="A0A078B5I5"/>
<organism evidence="2 3">
    <name type="scientific">Stylonychia lemnae</name>
    <name type="common">Ciliate</name>
    <dbReference type="NCBI Taxonomy" id="5949"/>
    <lineage>
        <taxon>Eukaryota</taxon>
        <taxon>Sar</taxon>
        <taxon>Alveolata</taxon>
        <taxon>Ciliophora</taxon>
        <taxon>Intramacronucleata</taxon>
        <taxon>Spirotrichea</taxon>
        <taxon>Stichotrichia</taxon>
        <taxon>Sporadotrichida</taxon>
        <taxon>Oxytrichidae</taxon>
        <taxon>Stylonychinae</taxon>
        <taxon>Stylonychia</taxon>
    </lineage>
</organism>
<proteinExistence type="predicted"/>
<keyword evidence="1" id="KW-0732">Signal</keyword>
<evidence type="ECO:0000313" key="3">
    <source>
        <dbReference type="Proteomes" id="UP000039865"/>
    </source>
</evidence>
<reference evidence="2 3" key="1">
    <citation type="submission" date="2014-06" db="EMBL/GenBank/DDBJ databases">
        <authorList>
            <person name="Swart Estienne"/>
        </authorList>
    </citation>
    <scope>NUCLEOTIDE SEQUENCE [LARGE SCALE GENOMIC DNA]</scope>
    <source>
        <strain evidence="2 3">130c</strain>
    </source>
</reference>
<name>A0A078B5I5_STYLE</name>
<evidence type="ECO:0000256" key="1">
    <source>
        <dbReference type="SAM" id="SignalP"/>
    </source>
</evidence>
<accession>A0A078B5I5</accession>
<evidence type="ECO:0000313" key="2">
    <source>
        <dbReference type="EMBL" id="CDW88562.1"/>
    </source>
</evidence>
<dbReference type="Proteomes" id="UP000039865">
    <property type="component" value="Unassembled WGS sequence"/>
</dbReference>
<protein>
    <submittedName>
        <fullName evidence="2">Uncharacterized protein</fullName>
    </submittedName>
</protein>
<keyword evidence="3" id="KW-1185">Reference proteome</keyword>
<sequence>MKSSFKQQLQIFSLVLVLMALSSGNGSIIRQKLDQVNSVNYDYSCIAAQEEQCLQNDIGIMGGKVVLVNLDDRCQLNKFVREGIFIQTGDYIIVTGRQRPLAGQFWAEPCSCYHGFDSSIVLKTQDFEDCVIGLPCYNQAFFILQGMNSGFTTFKLSFSWGGDSVREVDLPIYVNQQPTLAAIQPRFTCDSKDEVSTPSQDHTY</sequence>
<feature type="signal peptide" evidence="1">
    <location>
        <begin position="1"/>
        <end position="26"/>
    </location>
</feature>